<feature type="domain" description="LNS2/PITP" evidence="2">
    <location>
        <begin position="500"/>
        <end position="588"/>
    </location>
</feature>
<dbReference type="GO" id="GO:0008195">
    <property type="term" value="F:phosphatidate phosphatase activity"/>
    <property type="evidence" value="ECO:0007669"/>
    <property type="project" value="TreeGrafter"/>
</dbReference>
<feature type="compositionally biased region" description="Basic and acidic residues" evidence="1">
    <location>
        <begin position="266"/>
        <end position="280"/>
    </location>
</feature>
<proteinExistence type="predicted"/>
<dbReference type="Pfam" id="PF08235">
    <property type="entry name" value="LNS2"/>
    <property type="match status" value="1"/>
</dbReference>
<feature type="compositionally biased region" description="Polar residues" evidence="1">
    <location>
        <begin position="281"/>
        <end position="296"/>
    </location>
</feature>
<feature type="region of interest" description="Disordered" evidence="1">
    <location>
        <begin position="197"/>
        <end position="296"/>
    </location>
</feature>
<dbReference type="EMBL" id="VEPZ02001788">
    <property type="protein sequence ID" value="KAE8654301.1"/>
    <property type="molecule type" value="Genomic_DNA"/>
</dbReference>
<organism evidence="3 4">
    <name type="scientific">Hibiscus syriacus</name>
    <name type="common">Rose of Sharon</name>
    <dbReference type="NCBI Taxonomy" id="106335"/>
    <lineage>
        <taxon>Eukaryota</taxon>
        <taxon>Viridiplantae</taxon>
        <taxon>Streptophyta</taxon>
        <taxon>Embryophyta</taxon>
        <taxon>Tracheophyta</taxon>
        <taxon>Spermatophyta</taxon>
        <taxon>Magnoliopsida</taxon>
        <taxon>eudicotyledons</taxon>
        <taxon>Gunneridae</taxon>
        <taxon>Pentapetalae</taxon>
        <taxon>rosids</taxon>
        <taxon>malvids</taxon>
        <taxon>Malvales</taxon>
        <taxon>Malvaceae</taxon>
        <taxon>Malvoideae</taxon>
        <taxon>Hibiscus</taxon>
    </lineage>
</organism>
<keyword evidence="3" id="KW-0675">Receptor</keyword>
<evidence type="ECO:0000259" key="2">
    <source>
        <dbReference type="SMART" id="SM00775"/>
    </source>
</evidence>
<keyword evidence="3" id="KW-0812">Transmembrane</keyword>
<dbReference type="InterPro" id="IPR026058">
    <property type="entry name" value="LIPIN"/>
</dbReference>
<feature type="compositionally biased region" description="Polar residues" evidence="1">
    <location>
        <begin position="233"/>
        <end position="242"/>
    </location>
</feature>
<feature type="compositionally biased region" description="Basic and acidic residues" evidence="1">
    <location>
        <begin position="339"/>
        <end position="364"/>
    </location>
</feature>
<gene>
    <name evidence="3" type="ORF">F3Y22_tig00117056pilonHSYRG01346</name>
</gene>
<name>A0A6A2WBQ2_HIBSY</name>
<dbReference type="SUPFAM" id="SSF56784">
    <property type="entry name" value="HAD-like"/>
    <property type="match status" value="1"/>
</dbReference>
<dbReference type="AlphaFoldDB" id="A0A6A2WBQ2"/>
<keyword evidence="3" id="KW-0472">Membrane</keyword>
<dbReference type="PANTHER" id="PTHR12181:SF59">
    <property type="entry name" value="PHOSPHATIDATE PHOSPHATASE PAH1"/>
    <property type="match status" value="1"/>
</dbReference>
<feature type="compositionally biased region" description="Basic and acidic residues" evidence="1">
    <location>
        <begin position="244"/>
        <end position="255"/>
    </location>
</feature>
<protein>
    <submittedName>
        <fullName evidence="3">Lung seven transmembrane receptor family protein</fullName>
    </submittedName>
</protein>
<dbReference type="InterPro" id="IPR013209">
    <property type="entry name" value="LNS2"/>
</dbReference>
<dbReference type="Proteomes" id="UP000436088">
    <property type="component" value="Unassembled WGS sequence"/>
</dbReference>
<dbReference type="PANTHER" id="PTHR12181">
    <property type="entry name" value="LIPIN"/>
    <property type="match status" value="1"/>
</dbReference>
<feature type="compositionally biased region" description="Basic and acidic residues" evidence="1">
    <location>
        <begin position="214"/>
        <end position="227"/>
    </location>
</feature>
<dbReference type="InterPro" id="IPR031315">
    <property type="entry name" value="LNS2/PITP"/>
</dbReference>
<feature type="region of interest" description="Disordered" evidence="1">
    <location>
        <begin position="329"/>
        <end position="394"/>
    </location>
</feature>
<dbReference type="InterPro" id="IPR036412">
    <property type="entry name" value="HAD-like_sf"/>
</dbReference>
<evidence type="ECO:0000313" key="4">
    <source>
        <dbReference type="Proteomes" id="UP000436088"/>
    </source>
</evidence>
<keyword evidence="4" id="KW-1185">Reference proteome</keyword>
<evidence type="ECO:0000256" key="1">
    <source>
        <dbReference type="SAM" id="MobiDB-lite"/>
    </source>
</evidence>
<evidence type="ECO:0000313" key="3">
    <source>
        <dbReference type="EMBL" id="KAE8654301.1"/>
    </source>
</evidence>
<sequence>MVEAHESLDSHPYGSIQHIYRSANSVAHAMPLCFDFVLTPWYVQGVLKGAEKVVGITVNGVEANFHVSRQLQGSIFRKRGRCRLEHSVSESMVAVLRDELDAINPKRFERTESDTRFSGFQDEQSTLEESVAPGQCKDLDGHCHGEAQDIDSEVLFFSVHGPDEGPECFNGNEEIIPGYNVCATDCTDKLSSAVDKGSSRDICSADSDSTALRRHSEVSEDGCRSEETLDIPNHQNSENTDPGDTDRPLKAHISQDKPSCILSDFNESKDGAVDDSKNEHVSSSSNDNGSPNLQVENKMLDSNNVSVGPIGNESQRSVERFGASVLTEGINGSLQSPEPDNKNGKSENVETEHTSGKETGDYTKPESIVDPQDTVRVEQVEPSNPKGDGYTVTSTASTRRWKLWPIPFMKGKNIENTDTNSSNGEAFVDTKPDLQNSQAGSTLDSSRKQFIRTNVPTTEKIASLNLKDGQIMVIFNFSTRVFGNQQVDAHLYLWKWNDKIVISDVDGTITKSDVLGQFMPLVGRDWTQSGVAKLFSAIKDIKKLFPSDHNPFCAGFGNRDTDELTYLKIGIPKGKIFIINPKGEVAISHYINNARSYTLLHTLVDDMFPPASLVEQEDFNQWNFWKVPLPDI</sequence>
<reference evidence="3" key="1">
    <citation type="submission" date="2019-09" db="EMBL/GenBank/DDBJ databases">
        <title>Draft genome information of white flower Hibiscus syriacus.</title>
        <authorList>
            <person name="Kim Y.-M."/>
        </authorList>
    </citation>
    <scope>NUCLEOTIDE SEQUENCE [LARGE SCALE GENOMIC DNA]</scope>
    <source>
        <strain evidence="3">YM2019G1</strain>
    </source>
</reference>
<comment type="caution">
    <text evidence="3">The sequence shown here is derived from an EMBL/GenBank/DDBJ whole genome shotgun (WGS) entry which is preliminary data.</text>
</comment>
<accession>A0A6A2WBQ2</accession>
<dbReference type="SMART" id="SM00775">
    <property type="entry name" value="LNS2"/>
    <property type="match status" value="1"/>
</dbReference>